<keyword evidence="2" id="KW-0436">Ligase</keyword>
<comment type="pathway">
    <text evidence="2">Cell wall biogenesis; peptidoglycan biosynthesis.</text>
</comment>
<evidence type="ECO:0000256" key="2">
    <source>
        <dbReference type="HAMAP-Rule" id="MF_02213"/>
    </source>
</evidence>
<dbReference type="InterPro" id="IPR029062">
    <property type="entry name" value="Class_I_gatase-like"/>
</dbReference>
<gene>
    <name evidence="2" type="primary">gatD</name>
    <name evidence="4" type="ORF">ACFQZV_09420</name>
</gene>
<proteinExistence type="inferred from homology"/>
<accession>A0ABW2ZSG2</accession>
<comment type="caution">
    <text evidence="4">The sequence shown here is derived from an EMBL/GenBank/DDBJ whole genome shotgun (WGS) entry which is preliminary data.</text>
</comment>
<evidence type="ECO:0000259" key="3">
    <source>
        <dbReference type="Pfam" id="PF07685"/>
    </source>
</evidence>
<evidence type="ECO:0000313" key="4">
    <source>
        <dbReference type="EMBL" id="MFD0781511.1"/>
    </source>
</evidence>
<dbReference type="EMBL" id="JBHTIM010000001">
    <property type="protein sequence ID" value="MFD0781511.1"/>
    <property type="molecule type" value="Genomic_DNA"/>
</dbReference>
<comment type="caution">
    <text evidence="2">Lacks conserved residue(s) required for the propagation of feature annotation.</text>
</comment>
<dbReference type="Proteomes" id="UP001597042">
    <property type="component" value="Unassembled WGS sequence"/>
</dbReference>
<comment type="subunit">
    <text evidence="2">Forms a heterodimer with MurT.</text>
</comment>
<comment type="similarity">
    <text evidence="2">Belongs to the CobB/CobQ family. GatD subfamily.</text>
</comment>
<organism evidence="4 5">
    <name type="scientific">Microbacterium koreense</name>
    <dbReference type="NCBI Taxonomy" id="323761"/>
    <lineage>
        <taxon>Bacteria</taxon>
        <taxon>Bacillati</taxon>
        <taxon>Actinomycetota</taxon>
        <taxon>Actinomycetes</taxon>
        <taxon>Micrococcales</taxon>
        <taxon>Microbacteriaceae</taxon>
        <taxon>Microbacterium</taxon>
    </lineage>
</organism>
<keyword evidence="1 2" id="KW-0315">Glutamine amidotransferase</keyword>
<dbReference type="EC" id="3.5.1.2" evidence="2"/>
<evidence type="ECO:0000313" key="5">
    <source>
        <dbReference type="Proteomes" id="UP001597042"/>
    </source>
</evidence>
<dbReference type="SUPFAM" id="SSF52317">
    <property type="entry name" value="Class I glutamine amidotransferase-like"/>
    <property type="match status" value="1"/>
</dbReference>
<dbReference type="RefSeq" id="WP_378751931.1">
    <property type="nucleotide sequence ID" value="NZ_JBHSSV010000007.1"/>
</dbReference>
<feature type="domain" description="CobB/CobQ-like glutamine amidotransferase" evidence="3">
    <location>
        <begin position="10"/>
        <end position="172"/>
    </location>
</feature>
<comment type="catalytic activity">
    <reaction evidence="2">
        <text>beta-D-GlcNAc-(1-&gt;4)-Mur2Ac(oyl-L-Ala-gamma-D-Glu-L-Lys-D-Ala-D-Ala)-di-trans,octa-cis-undecaprenyl diphosphate + L-glutamine + ATP + H2O = beta-D-GlcNAc-(1-&gt;4)-Mur2Ac(oyl-L-Ala-D-isoglutaminyl-L-Lys-D-Ala-D-Ala)-di-trans,octa-cis-undecaprenyl diphosphate + L-glutamate + ADP + phosphate + H(+)</text>
        <dbReference type="Rhea" id="RHEA:57928"/>
        <dbReference type="ChEBI" id="CHEBI:15377"/>
        <dbReference type="ChEBI" id="CHEBI:15378"/>
        <dbReference type="ChEBI" id="CHEBI:29985"/>
        <dbReference type="ChEBI" id="CHEBI:30616"/>
        <dbReference type="ChEBI" id="CHEBI:43474"/>
        <dbReference type="ChEBI" id="CHEBI:58359"/>
        <dbReference type="ChEBI" id="CHEBI:60033"/>
        <dbReference type="ChEBI" id="CHEBI:62233"/>
        <dbReference type="ChEBI" id="CHEBI:456216"/>
        <dbReference type="EC" id="6.3.5.13"/>
    </reaction>
</comment>
<keyword evidence="2" id="KW-0573">Peptidoglycan synthesis</keyword>
<feature type="binding site" evidence="2">
    <location>
        <position position="127"/>
    </location>
    <ligand>
        <name>substrate</name>
    </ligand>
</feature>
<name>A0ABW2ZSG2_9MICO</name>
<keyword evidence="2" id="KW-0133">Cell shape</keyword>
<sequence length="251" mass="26260">MSAIHIVQLYPDLLGVTGDKGNVDVLATRAQLAGVDATITRASVGDTAAGRADVIVIGNGPLSAMRAVCDDLSARRAWLEEQHSDGAQIFAVGGGAELLSRGVDLVDGGSLEGLGMIPARVARTRERRVGYLVAETPDGVLVGFEDHASLWRIDADSDLAMRYGRVRAGHGSVAGGFETIVTDGIHATNVQGPVLPLNPWLADRLLTRAATRVGLTYAPGAAHAAIDVNADAARADIERLATEKHFTAIQL</sequence>
<evidence type="ECO:0000256" key="1">
    <source>
        <dbReference type="ARBA" id="ARBA00022962"/>
    </source>
</evidence>
<reference evidence="5" key="1">
    <citation type="journal article" date="2019" name="Int. J. Syst. Evol. Microbiol.">
        <title>The Global Catalogue of Microorganisms (GCM) 10K type strain sequencing project: providing services to taxonomists for standard genome sequencing and annotation.</title>
        <authorList>
            <consortium name="The Broad Institute Genomics Platform"/>
            <consortium name="The Broad Institute Genome Sequencing Center for Infectious Disease"/>
            <person name="Wu L."/>
            <person name="Ma J."/>
        </authorList>
    </citation>
    <scope>NUCLEOTIDE SEQUENCE [LARGE SCALE GENOMIC DNA]</scope>
    <source>
        <strain evidence="5">CCUG 50754</strain>
    </source>
</reference>
<dbReference type="EC" id="6.3.5.13" evidence="2"/>
<dbReference type="InterPro" id="IPR011698">
    <property type="entry name" value="GATase_3"/>
</dbReference>
<dbReference type="HAMAP" id="MF_02213">
    <property type="entry name" value="Lipid_II_synth_GatD"/>
    <property type="match status" value="1"/>
</dbReference>
<comment type="function">
    <text evidence="2">The lipid II isoglutaminyl synthase complex catalyzes the formation of alpha-D-isoglutamine in the cell wall lipid II stem peptide. The GatD subunit catalyzes the hydrolysis of glutamine to glutamate and ammonia. The resulting ammonia molecule is channeled to the active site of MurT.</text>
</comment>
<protein>
    <recommendedName>
        <fullName evidence="2">Lipid II isoglutaminyl synthase (glutamine-hydrolyzing) subunit GatD</fullName>
        <ecNumber evidence="2">6.3.5.13</ecNumber>
    </recommendedName>
    <alternativeName>
        <fullName evidence="2">Lipid II isoglutaminyl synthase glutaminase subunit</fullName>
        <ecNumber evidence="2">3.5.1.2</ecNumber>
    </alternativeName>
</protein>
<comment type="catalytic activity">
    <reaction evidence="2">
        <text>L-glutamine + H2O = L-glutamate + NH4(+)</text>
        <dbReference type="Rhea" id="RHEA:15889"/>
        <dbReference type="ChEBI" id="CHEBI:15377"/>
        <dbReference type="ChEBI" id="CHEBI:28938"/>
        <dbReference type="ChEBI" id="CHEBI:29985"/>
        <dbReference type="ChEBI" id="CHEBI:58359"/>
        <dbReference type="EC" id="3.5.1.2"/>
    </reaction>
</comment>
<keyword evidence="2" id="KW-0378">Hydrolase</keyword>
<keyword evidence="2" id="KW-0961">Cell wall biogenesis/degradation</keyword>
<keyword evidence="5" id="KW-1185">Reference proteome</keyword>
<dbReference type="Pfam" id="PF07685">
    <property type="entry name" value="GATase_3"/>
    <property type="match status" value="1"/>
</dbReference>
<dbReference type="InterPro" id="IPR043702">
    <property type="entry name" value="Lipid_II_synth_GatD"/>
</dbReference>